<gene>
    <name evidence="1" type="ORF">NQ176_g8754</name>
</gene>
<dbReference type="EMBL" id="JANJQO010001784">
    <property type="protein sequence ID" value="KAJ2969268.1"/>
    <property type="molecule type" value="Genomic_DNA"/>
</dbReference>
<protein>
    <submittedName>
        <fullName evidence="1">Uncharacterized protein</fullName>
    </submittedName>
</protein>
<dbReference type="Proteomes" id="UP001143910">
    <property type="component" value="Unassembled WGS sequence"/>
</dbReference>
<evidence type="ECO:0000313" key="1">
    <source>
        <dbReference type="EMBL" id="KAJ2969268.1"/>
    </source>
</evidence>
<evidence type="ECO:0000313" key="2">
    <source>
        <dbReference type="Proteomes" id="UP001143910"/>
    </source>
</evidence>
<reference evidence="1" key="1">
    <citation type="submission" date="2022-08" db="EMBL/GenBank/DDBJ databases">
        <title>Genome Sequence of Lecanicillium fungicola.</title>
        <authorList>
            <person name="Buettner E."/>
        </authorList>
    </citation>
    <scope>NUCLEOTIDE SEQUENCE</scope>
    <source>
        <strain evidence="1">Babe33</strain>
    </source>
</reference>
<sequence>MKLSVLALSSYFVASALAANCWGSVSGIPSELLHVYWDARNQMYIWDFGNKQLSVILQRRKNGVKGFHDCYSAAENIIGQCVYSEHALNGKWEYAGQTYTMVSSFVDTTPPPEGCNLAKYCAYTFRNDECRITTWKGDGRVPVFFECLNDRSCSGGAKCVNRLCCHADKLVLGEALCPTISDLQHCGGFQREVENAAAAAWSPPHTDIPAGLKYFTTTRSSKVPVGVQNDSILD</sequence>
<name>A0ACC1MRD2_9HYPO</name>
<organism evidence="1 2">
    <name type="scientific">Zarea fungicola</name>
    <dbReference type="NCBI Taxonomy" id="93591"/>
    <lineage>
        <taxon>Eukaryota</taxon>
        <taxon>Fungi</taxon>
        <taxon>Dikarya</taxon>
        <taxon>Ascomycota</taxon>
        <taxon>Pezizomycotina</taxon>
        <taxon>Sordariomycetes</taxon>
        <taxon>Hypocreomycetidae</taxon>
        <taxon>Hypocreales</taxon>
        <taxon>Cordycipitaceae</taxon>
        <taxon>Zarea</taxon>
    </lineage>
</organism>
<accession>A0ACC1MRD2</accession>
<comment type="caution">
    <text evidence="1">The sequence shown here is derived from an EMBL/GenBank/DDBJ whole genome shotgun (WGS) entry which is preliminary data.</text>
</comment>
<keyword evidence="2" id="KW-1185">Reference proteome</keyword>
<proteinExistence type="predicted"/>